<dbReference type="PANTHER" id="PTHR46390">
    <property type="entry name" value="MANNOSE-1-PHOSPHATE GUANYLYLTRANSFERASE"/>
    <property type="match status" value="1"/>
</dbReference>
<comment type="similarity">
    <text evidence="1">Belongs to the N-acylglucosamine 2-epimerase family.</text>
</comment>
<dbReference type="InterPro" id="IPR010819">
    <property type="entry name" value="AGE/CE"/>
</dbReference>
<evidence type="ECO:0000256" key="1">
    <source>
        <dbReference type="ARBA" id="ARBA00008558"/>
    </source>
</evidence>
<dbReference type="EMBL" id="JAGGOB010000018">
    <property type="protein sequence ID" value="MBT2328758.1"/>
    <property type="molecule type" value="Genomic_DNA"/>
</dbReference>
<evidence type="ECO:0000259" key="4">
    <source>
        <dbReference type="Pfam" id="PF00483"/>
    </source>
</evidence>
<dbReference type="InterPro" id="IPR034116">
    <property type="entry name" value="AGE_dom"/>
</dbReference>
<dbReference type="GO" id="GO:0009298">
    <property type="term" value="P:GDP-mannose biosynthetic process"/>
    <property type="evidence" value="ECO:0007669"/>
    <property type="project" value="TreeGrafter"/>
</dbReference>
<dbReference type="GO" id="GO:0005975">
    <property type="term" value="P:carbohydrate metabolic process"/>
    <property type="evidence" value="ECO:0007669"/>
    <property type="project" value="InterPro"/>
</dbReference>
<comment type="caution">
    <text evidence="6">The sequence shown here is derived from an EMBL/GenBank/DDBJ whole genome shotgun (WGS) entry which is preliminary data.</text>
</comment>
<dbReference type="SUPFAM" id="SSF159283">
    <property type="entry name" value="Guanosine diphospho-D-mannose pyrophosphorylase/mannose-6-phosphate isomerase linker domain"/>
    <property type="match status" value="1"/>
</dbReference>
<accession>A0A944DJ95</accession>
<feature type="compositionally biased region" description="Basic and acidic residues" evidence="3">
    <location>
        <begin position="752"/>
        <end position="763"/>
    </location>
</feature>
<evidence type="ECO:0000313" key="6">
    <source>
        <dbReference type="EMBL" id="MBT2328758.1"/>
    </source>
</evidence>
<proteinExistence type="inferred from homology"/>
<dbReference type="Pfam" id="PF07221">
    <property type="entry name" value="GlcNAc_2-epim"/>
    <property type="match status" value="1"/>
</dbReference>
<dbReference type="Gene3D" id="1.50.10.10">
    <property type="match status" value="1"/>
</dbReference>
<dbReference type="InterPro" id="IPR049577">
    <property type="entry name" value="GMPP_N"/>
</dbReference>
<evidence type="ECO:0000313" key="7">
    <source>
        <dbReference type="Proteomes" id="UP000692896"/>
    </source>
</evidence>
<evidence type="ECO:0000259" key="5">
    <source>
        <dbReference type="Pfam" id="PF22640"/>
    </source>
</evidence>
<dbReference type="SUPFAM" id="SSF48208">
    <property type="entry name" value="Six-hairpin glycosidases"/>
    <property type="match status" value="1"/>
</dbReference>
<dbReference type="SUPFAM" id="SSF53448">
    <property type="entry name" value="Nucleotide-diphospho-sugar transferases"/>
    <property type="match status" value="1"/>
</dbReference>
<feature type="domain" description="Nucleotidyl transferase" evidence="4">
    <location>
        <begin position="11"/>
        <end position="288"/>
    </location>
</feature>
<protein>
    <submittedName>
        <fullName evidence="6">AGE family epimerase/isomerase</fullName>
    </submittedName>
</protein>
<feature type="domain" description="MannoseP isomerase/GMP-like beta-helix" evidence="5">
    <location>
        <begin position="298"/>
        <end position="352"/>
    </location>
</feature>
<dbReference type="InterPro" id="IPR029044">
    <property type="entry name" value="Nucleotide-diphossugar_trans"/>
</dbReference>
<dbReference type="GO" id="GO:0004475">
    <property type="term" value="F:mannose-1-phosphate guanylyltransferase (GTP) activity"/>
    <property type="evidence" value="ECO:0007669"/>
    <property type="project" value="InterPro"/>
</dbReference>
<dbReference type="RefSeq" id="WP_214914197.1">
    <property type="nucleotide sequence ID" value="NZ_JAGGNX010000016.1"/>
</dbReference>
<dbReference type="InterPro" id="IPR005835">
    <property type="entry name" value="NTP_transferase_dom"/>
</dbReference>
<feature type="region of interest" description="Disordered" evidence="3">
    <location>
        <begin position="751"/>
        <end position="790"/>
    </location>
</feature>
<keyword evidence="2" id="KW-0413">Isomerase</keyword>
<dbReference type="InterPro" id="IPR012341">
    <property type="entry name" value="6hp_glycosidase-like_sf"/>
</dbReference>
<dbReference type="Pfam" id="PF00483">
    <property type="entry name" value="NTP_transferase"/>
    <property type="match status" value="1"/>
</dbReference>
<dbReference type="Gene3D" id="3.90.550.10">
    <property type="entry name" value="Spore Coat Polysaccharide Biosynthesis Protein SpsA, Chain A"/>
    <property type="match status" value="1"/>
</dbReference>
<dbReference type="InterPro" id="IPR051161">
    <property type="entry name" value="Mannose-6P_isomerase_type2"/>
</dbReference>
<dbReference type="CDD" id="cd00249">
    <property type="entry name" value="AGE"/>
    <property type="match status" value="1"/>
</dbReference>
<dbReference type="AlphaFoldDB" id="A0A944DJ95"/>
<evidence type="ECO:0000256" key="2">
    <source>
        <dbReference type="ARBA" id="ARBA00023235"/>
    </source>
</evidence>
<dbReference type="InterPro" id="IPR054566">
    <property type="entry name" value="ManC/GMP-like_b-helix"/>
</dbReference>
<dbReference type="GO" id="GO:0016853">
    <property type="term" value="F:isomerase activity"/>
    <property type="evidence" value="ECO:0007669"/>
    <property type="project" value="UniProtKB-KW"/>
</dbReference>
<evidence type="ECO:0000256" key="3">
    <source>
        <dbReference type="SAM" id="MobiDB-lite"/>
    </source>
</evidence>
<dbReference type="Pfam" id="PF22640">
    <property type="entry name" value="ManC_GMP_beta-helix"/>
    <property type="match status" value="1"/>
</dbReference>
<sequence>MTQKATIVSFVMSGGVGSRLWPLSREDFPKQFHNLSGQGSMLLRTVKRMNARGGDTRVPVYLLTSERHADHISRDLCGVDLSGGRAIFEPMGRNTAAAIVLATEITLREQGDDLVLVVPSDHEISTNRDFWDTVEAGTDAAMAGRIVVFGVQPDRPETGFGYIEVGPQNGNTRDVIRFVEKPNKATAIQYLESVNFLWNSGILLFRASTMRDAFRAHAPNIWDGAVATLDKATSNVLGTYLPHKLYADVTSISVDYAIMEKAKDIALVPARFRWNDLGSWQSLLEVSSPDSNGNVIVGDVVAIDCENSYLRSDGRLLSAIGLRDFAVVSTGDATFVAPVSESQNVRKIVEQLEKTGRLETQFTPAQDRLPQIGVYEKRVRHWLFEETLPLWSTAGVDRCYGGFHEALTFDAMPITRPKRMRTTARQIYAFAVAHEMGWNGPAYELIDHGIQFITANGRTDRGGWVKTFNPNGTVLDGTEDAYDQSFVLLALAHAHRAGHPQALGLATQTFAFLDKHLADSKLRGFLDMSGETGLRRSNPHMHLLESFLAWFEVTGNRDYLQQAARIVDLFRQHLFDAETWTLGEYFTDDWERAPGAKGEWTEPGHHFEWAYLLSHFAEASGQNDVIRHARKLYASAIANGLNRTTELAYGAVSRHGLPLDTHSRSWPQAEAVKAAIALDGNGGPDLKPEVEARVGRLFRWHIEQAPKGLWIDVIDEKGRPRSEDVPASIFYHLVSALTQYLDYVARTQLRPPRHDTPFDEHMNRAVHRSPQAPAAQATRRDQPKSLVTPP</sequence>
<name>A0A944DJ95_PSEFL</name>
<dbReference type="CDD" id="cd02509">
    <property type="entry name" value="GDP-M1P_Guanylyltransferase"/>
    <property type="match status" value="1"/>
</dbReference>
<dbReference type="PANTHER" id="PTHR46390:SF1">
    <property type="entry name" value="MANNOSE-1-PHOSPHATE GUANYLYLTRANSFERASE"/>
    <property type="match status" value="1"/>
</dbReference>
<reference evidence="6" key="1">
    <citation type="submission" date="2021-03" db="EMBL/GenBank/DDBJ databases">
        <title>Genomic analysis provides insights into the functional capacity of soil bacteria communities inhabiting an altitudinal gradient in the Atacama Desert.</title>
        <authorList>
            <person name="Gonzalez M."/>
            <person name="Maldonado J."/>
            <person name="Maza F."/>
            <person name="Hodar C."/>
            <person name="Cortes M."/>
            <person name="Palma R."/>
            <person name="Andreani C."/>
            <person name="Gaete A."/>
            <person name="Vasquez-Dean J."/>
            <person name="Acuna V."/>
            <person name="Aguado M."/>
            <person name="Mandakovic D."/>
            <person name="Latorre M."/>
            <person name="Orellana A."/>
            <person name="Gutierrez R."/>
            <person name="Montecino M."/>
            <person name="Allende M."/>
            <person name="Maass A."/>
            <person name="Cambiazo V."/>
        </authorList>
    </citation>
    <scope>NUCLEOTIDE SEQUENCE</scope>
    <source>
        <strain evidence="6">ISL-25</strain>
    </source>
</reference>
<dbReference type="InterPro" id="IPR008928">
    <property type="entry name" value="6-hairpin_glycosidase_sf"/>
</dbReference>
<dbReference type="Proteomes" id="UP000692896">
    <property type="component" value="Unassembled WGS sequence"/>
</dbReference>
<gene>
    <name evidence="6" type="ORF">J7E47_08500</name>
</gene>
<organism evidence="6 7">
    <name type="scientific">Pseudomonas fluorescens</name>
    <dbReference type="NCBI Taxonomy" id="294"/>
    <lineage>
        <taxon>Bacteria</taxon>
        <taxon>Pseudomonadati</taxon>
        <taxon>Pseudomonadota</taxon>
        <taxon>Gammaproteobacteria</taxon>
        <taxon>Pseudomonadales</taxon>
        <taxon>Pseudomonadaceae</taxon>
        <taxon>Pseudomonas</taxon>
    </lineage>
</organism>